<reference evidence="2" key="2">
    <citation type="journal article" date="2024" name="Plant">
        <title>Genomic evolution and insights into agronomic trait innovations of Sesamum species.</title>
        <authorList>
            <person name="Miao H."/>
            <person name="Wang L."/>
            <person name="Qu L."/>
            <person name="Liu H."/>
            <person name="Sun Y."/>
            <person name="Le M."/>
            <person name="Wang Q."/>
            <person name="Wei S."/>
            <person name="Zheng Y."/>
            <person name="Lin W."/>
            <person name="Duan Y."/>
            <person name="Cao H."/>
            <person name="Xiong S."/>
            <person name="Wang X."/>
            <person name="Wei L."/>
            <person name="Li C."/>
            <person name="Ma Q."/>
            <person name="Ju M."/>
            <person name="Zhao R."/>
            <person name="Li G."/>
            <person name="Mu C."/>
            <person name="Tian Q."/>
            <person name="Mei H."/>
            <person name="Zhang T."/>
            <person name="Gao T."/>
            <person name="Zhang H."/>
        </authorList>
    </citation>
    <scope>NUCLEOTIDE SEQUENCE</scope>
    <source>
        <strain evidence="2">3651</strain>
    </source>
</reference>
<dbReference type="GO" id="GO:0010212">
    <property type="term" value="P:response to ionizing radiation"/>
    <property type="evidence" value="ECO:0007669"/>
    <property type="project" value="InterPro"/>
</dbReference>
<evidence type="ECO:0000256" key="1">
    <source>
        <dbReference type="SAM" id="MobiDB-lite"/>
    </source>
</evidence>
<accession>A0AAE2CRD3</accession>
<evidence type="ECO:0000313" key="2">
    <source>
        <dbReference type="EMBL" id="KAK4431389.1"/>
    </source>
</evidence>
<dbReference type="PANTHER" id="PTHR21556:SF2">
    <property type="entry name" value="TRESLIN"/>
    <property type="match status" value="1"/>
</dbReference>
<dbReference type="GO" id="GO:0030174">
    <property type="term" value="P:regulation of DNA-templated DNA replication initiation"/>
    <property type="evidence" value="ECO:0007669"/>
    <property type="project" value="TreeGrafter"/>
</dbReference>
<dbReference type="GO" id="GO:0033314">
    <property type="term" value="P:mitotic DNA replication checkpoint signaling"/>
    <property type="evidence" value="ECO:0007669"/>
    <property type="project" value="InterPro"/>
</dbReference>
<gene>
    <name evidence="2" type="ORF">Salat_0901000</name>
</gene>
<dbReference type="InterPro" id="IPR026153">
    <property type="entry name" value="Treslin"/>
</dbReference>
<proteinExistence type="predicted"/>
<protein>
    <recommendedName>
        <fullName evidence="4">Treslin N-terminal domain-containing protein</fullName>
    </recommendedName>
</protein>
<dbReference type="GO" id="GO:0007095">
    <property type="term" value="P:mitotic G2 DNA damage checkpoint signaling"/>
    <property type="evidence" value="ECO:0007669"/>
    <property type="project" value="TreeGrafter"/>
</dbReference>
<dbReference type="Proteomes" id="UP001293254">
    <property type="component" value="Unassembled WGS sequence"/>
</dbReference>
<sequence>MTPANLPPLNFSKTQRLVLLIDLHPLLSLQNPTPYLRAVASVAARLLQFAPLSASLCAYKLFFSSLSPLRSDAVLPRHLSTPSLSFNHPAQTLASLSITLDSISTVIDLPNSPCCARASNAVSSLLQLIHDYAWETEKDTLLGEDDSIDGDFVKVPSNLVILLSAIGQSVSCSVDFLELREFDEVFCAVKEAFVVRDIHLCWIDVKSGELKIDGVDGKKIEREDNLVFLKDGIRKMGWGFCSSNLIVLGSSLLPFGLIYPKIGVSVGFMDFGGLDKRNCSGELSLEILDVNGMPLECKCCDLEFVNLKSLPCSIRSDDILNASESSDSQSLHGQDAFWVRLAKENMKLHVKSVHRYGECEKIGGSSEIVLVHECSQELGKSKKKSDVDFFADRVLEMLHGEMGGVASRSQPPTWQMFLSFLHTKGYWALVSLSSSNRDTFMGILKPFTTHLALLHILDADHVSNRGKSGSKLPKIDTRDTCDEDMSNSNRCFGSQTDTSTSDNCEPRGDGKRKKGQRRLYQEMTWNSFYKAAFEGSDIDLFELYIARHSEKSKKLKFLKCWMKQITKVDPYCLTALPGSKSMEELSACNAFLSEPSPVKEGASPVLKSETSETFFNNLSKKIQHSLESGMDLQNLAERVVKSSIHWLRHKFENENSSEGEQAMRNSDDSCREAVGSKLVELLLKAPKEMKKMHQDSDPCSSSENIVREYELQILLRIEILRSDVSGMMGESRKQKLLKQICSLLEIIQYLVAGGIHGHISLYDYVERTIKARYADELEDVVKKIYTKMDLLPFGDGDDDETPSLLFNSEDSNQSWRDKYDRNEKADANCINPSISTEGDSSQPLANHCKSPQEIGKDEHTRILNEARERRERARRFAPFISKARDLQRVWAPKQPKALKGKLDSLPNKSKRKDRQTPSYSVVCETPMMDKARKDHGNSSYTVSKALFQDK</sequence>
<feature type="compositionally biased region" description="Basic and acidic residues" evidence="1">
    <location>
        <begin position="927"/>
        <end position="936"/>
    </location>
</feature>
<organism evidence="2 3">
    <name type="scientific">Sesamum alatum</name>
    <dbReference type="NCBI Taxonomy" id="300844"/>
    <lineage>
        <taxon>Eukaryota</taxon>
        <taxon>Viridiplantae</taxon>
        <taxon>Streptophyta</taxon>
        <taxon>Embryophyta</taxon>
        <taxon>Tracheophyta</taxon>
        <taxon>Spermatophyta</taxon>
        <taxon>Magnoliopsida</taxon>
        <taxon>eudicotyledons</taxon>
        <taxon>Gunneridae</taxon>
        <taxon>Pentapetalae</taxon>
        <taxon>asterids</taxon>
        <taxon>lamiids</taxon>
        <taxon>Lamiales</taxon>
        <taxon>Pedaliaceae</taxon>
        <taxon>Sesamum</taxon>
    </lineage>
</organism>
<name>A0AAE2CRD3_9LAMI</name>
<feature type="compositionally biased region" description="Polar residues" evidence="1">
    <location>
        <begin position="492"/>
        <end position="503"/>
    </location>
</feature>
<dbReference type="GO" id="GO:0005634">
    <property type="term" value="C:nucleus"/>
    <property type="evidence" value="ECO:0007669"/>
    <property type="project" value="InterPro"/>
</dbReference>
<comment type="caution">
    <text evidence="2">The sequence shown here is derived from an EMBL/GenBank/DDBJ whole genome shotgun (WGS) entry which is preliminary data.</text>
</comment>
<feature type="region of interest" description="Disordered" evidence="1">
    <location>
        <begin position="834"/>
        <end position="858"/>
    </location>
</feature>
<evidence type="ECO:0008006" key="4">
    <source>
        <dbReference type="Google" id="ProtNLM"/>
    </source>
</evidence>
<keyword evidence="3" id="KW-1185">Reference proteome</keyword>
<reference evidence="2" key="1">
    <citation type="submission" date="2020-06" db="EMBL/GenBank/DDBJ databases">
        <authorList>
            <person name="Li T."/>
            <person name="Hu X."/>
            <person name="Zhang T."/>
            <person name="Song X."/>
            <person name="Zhang H."/>
            <person name="Dai N."/>
            <person name="Sheng W."/>
            <person name="Hou X."/>
            <person name="Wei L."/>
        </authorList>
    </citation>
    <scope>NUCLEOTIDE SEQUENCE</scope>
    <source>
        <strain evidence="2">3651</strain>
        <tissue evidence="2">Leaf</tissue>
    </source>
</reference>
<dbReference type="GO" id="GO:0003682">
    <property type="term" value="F:chromatin binding"/>
    <property type="evidence" value="ECO:0007669"/>
    <property type="project" value="TreeGrafter"/>
</dbReference>
<dbReference type="PANTHER" id="PTHR21556">
    <property type="entry name" value="TRESLIN"/>
    <property type="match status" value="1"/>
</dbReference>
<dbReference type="GO" id="GO:0006260">
    <property type="term" value="P:DNA replication"/>
    <property type="evidence" value="ECO:0007669"/>
    <property type="project" value="InterPro"/>
</dbReference>
<feature type="region of interest" description="Disordered" evidence="1">
    <location>
        <begin position="894"/>
        <end position="950"/>
    </location>
</feature>
<dbReference type="EMBL" id="JACGWO010000003">
    <property type="protein sequence ID" value="KAK4431389.1"/>
    <property type="molecule type" value="Genomic_DNA"/>
</dbReference>
<evidence type="ECO:0000313" key="3">
    <source>
        <dbReference type="Proteomes" id="UP001293254"/>
    </source>
</evidence>
<feature type="compositionally biased region" description="Polar residues" evidence="1">
    <location>
        <begin position="834"/>
        <end position="844"/>
    </location>
</feature>
<dbReference type="AlphaFoldDB" id="A0AAE2CRD3"/>
<feature type="region of interest" description="Disordered" evidence="1">
    <location>
        <begin position="492"/>
        <end position="516"/>
    </location>
</feature>